<dbReference type="PROSITE" id="PS50048">
    <property type="entry name" value="ZN2_CY6_FUNGAL_2"/>
    <property type="match status" value="1"/>
</dbReference>
<accession>A0ABR4CRG1</accession>
<dbReference type="Pfam" id="PF04082">
    <property type="entry name" value="Fungal_trans"/>
    <property type="match status" value="1"/>
</dbReference>
<dbReference type="Gene3D" id="4.10.240.10">
    <property type="entry name" value="Zn(2)-C6 fungal-type DNA-binding domain"/>
    <property type="match status" value="1"/>
</dbReference>
<protein>
    <recommendedName>
        <fullName evidence="7">Zn(2)-C6 fungal-type domain-containing protein</fullName>
    </recommendedName>
</protein>
<feature type="chain" id="PRO_5047247760" description="Zn(2)-C6 fungal-type domain-containing protein" evidence="6">
    <location>
        <begin position="23"/>
        <end position="758"/>
    </location>
</feature>
<dbReference type="PROSITE" id="PS00463">
    <property type="entry name" value="ZN2_CY6_FUNGAL_1"/>
    <property type="match status" value="1"/>
</dbReference>
<reference evidence="8 9" key="1">
    <citation type="journal article" date="2024" name="Commun. Biol.">
        <title>Comparative genomic analysis of thermophilic fungi reveals convergent evolutionary adaptations and gene losses.</title>
        <authorList>
            <person name="Steindorff A.S."/>
            <person name="Aguilar-Pontes M.V."/>
            <person name="Robinson A.J."/>
            <person name="Andreopoulos B."/>
            <person name="LaButti K."/>
            <person name="Kuo A."/>
            <person name="Mondo S."/>
            <person name="Riley R."/>
            <person name="Otillar R."/>
            <person name="Haridas S."/>
            <person name="Lipzen A."/>
            <person name="Grimwood J."/>
            <person name="Schmutz J."/>
            <person name="Clum A."/>
            <person name="Reid I.D."/>
            <person name="Moisan M.C."/>
            <person name="Butler G."/>
            <person name="Nguyen T.T.M."/>
            <person name="Dewar K."/>
            <person name="Conant G."/>
            <person name="Drula E."/>
            <person name="Henrissat B."/>
            <person name="Hansel C."/>
            <person name="Singer S."/>
            <person name="Hutchinson M.I."/>
            <person name="de Vries R.P."/>
            <person name="Natvig D.O."/>
            <person name="Powell A.J."/>
            <person name="Tsang A."/>
            <person name="Grigoriev I.V."/>
        </authorList>
    </citation>
    <scope>NUCLEOTIDE SEQUENCE [LARGE SCALE GENOMIC DNA]</scope>
    <source>
        <strain evidence="8 9">CBS 494.80</strain>
    </source>
</reference>
<evidence type="ECO:0000256" key="4">
    <source>
        <dbReference type="ARBA" id="ARBA00023163"/>
    </source>
</evidence>
<dbReference type="CDD" id="cd00067">
    <property type="entry name" value="GAL4"/>
    <property type="match status" value="1"/>
</dbReference>
<evidence type="ECO:0000256" key="1">
    <source>
        <dbReference type="ARBA" id="ARBA00004123"/>
    </source>
</evidence>
<keyword evidence="4" id="KW-0804">Transcription</keyword>
<keyword evidence="3" id="KW-0805">Transcription regulation</keyword>
<comment type="subcellular location">
    <subcellularLocation>
        <location evidence="1">Nucleus</location>
    </subcellularLocation>
</comment>
<dbReference type="Pfam" id="PF00172">
    <property type="entry name" value="Zn_clus"/>
    <property type="match status" value="1"/>
</dbReference>
<evidence type="ECO:0000256" key="6">
    <source>
        <dbReference type="SAM" id="SignalP"/>
    </source>
</evidence>
<dbReference type="SMART" id="SM00906">
    <property type="entry name" value="Fungal_trans"/>
    <property type="match status" value="1"/>
</dbReference>
<dbReference type="SUPFAM" id="SSF57701">
    <property type="entry name" value="Zn2/Cys6 DNA-binding domain"/>
    <property type="match status" value="1"/>
</dbReference>
<dbReference type="InterPro" id="IPR001138">
    <property type="entry name" value="Zn2Cys6_DnaBD"/>
</dbReference>
<dbReference type="InterPro" id="IPR050815">
    <property type="entry name" value="TF_fung"/>
</dbReference>
<dbReference type="Proteomes" id="UP001595075">
    <property type="component" value="Unassembled WGS sequence"/>
</dbReference>
<dbReference type="SMART" id="SM00066">
    <property type="entry name" value="GAL4"/>
    <property type="match status" value="1"/>
</dbReference>
<evidence type="ECO:0000256" key="2">
    <source>
        <dbReference type="ARBA" id="ARBA00022723"/>
    </source>
</evidence>
<dbReference type="EMBL" id="JAZHXI010000004">
    <property type="protein sequence ID" value="KAL2071963.1"/>
    <property type="molecule type" value="Genomic_DNA"/>
</dbReference>
<dbReference type="PANTHER" id="PTHR47338">
    <property type="entry name" value="ZN(II)2CYS6 TRANSCRIPTION FACTOR (EUROFUNG)-RELATED"/>
    <property type="match status" value="1"/>
</dbReference>
<evidence type="ECO:0000259" key="7">
    <source>
        <dbReference type="PROSITE" id="PS50048"/>
    </source>
</evidence>
<sequence length="758" mass="85250">MLALVKQLLRDLCFLFLPICTPELVVYTGEGEKQTHRNYLQHPVFISPGTREEQATLMSEANDNSDQDSGGESRRKRTRQACVNCRRKKVRCSGEKPICNFCSRLSQPCIYTIDGRTHRASSMALYAVPNDYQPMLVVQAPPFALQSVFKLISGGQGLIIWSQDALATKFAALEDRVSRLQQIVDRLEPLATPVILPSIETIDSTVPQHPQVTTTAETFVTHQDQSVEGSHRTELPRLQDLLFAADVYFRFCHNQPYSLFHEEDFRRRLTNNDLPIYLVWAFLSAARRYCKLLNTQTDSDDDSSACAGRAWKCIDLPWNVSTSQEEALHVCQAIVLIVGSENPAGLCSQAYMKLGFAIRLALECKLNIEPDTSLPVNVREERKRTFWSLYLQDKLISLTRGRFCMIRDEECKISLPSSEESFQKHLPESTPTLQDLTGDCIEQDAVDICCPLALIPVIAATLGRVSHYVLQETRDRLVLPPWSSTAPFSALSSALMQAEHYFGLNEDPALGLTQRCMVNGTIDQHLAGSFIFSKALFHLSHCLLHHPFLIQQRLQALKQEMPPSFTRLAWQKCRAHAISITSLRDMRNHNVLILTSLYGYCTMVAGTIHALSINDDRESVREDGRKHYCIALESLRDLSCYWGHAALMVKRLERFHSLCESHDSKLTPSSANTDRSPGETKALWQSVDYSSLATPTRPASPIGIADNIMENLWPSSIDFLDFTNFESFGEGLDTLGSVNGLDGYLMLDTSSHNTFSDT</sequence>
<dbReference type="CDD" id="cd12148">
    <property type="entry name" value="fungal_TF_MHR"/>
    <property type="match status" value="1"/>
</dbReference>
<name>A0ABR4CRG1_9HELO</name>
<dbReference type="InterPro" id="IPR036864">
    <property type="entry name" value="Zn2-C6_fun-type_DNA-bd_sf"/>
</dbReference>
<evidence type="ECO:0000256" key="5">
    <source>
        <dbReference type="ARBA" id="ARBA00023242"/>
    </source>
</evidence>
<proteinExistence type="predicted"/>
<keyword evidence="5" id="KW-0539">Nucleus</keyword>
<dbReference type="InterPro" id="IPR007219">
    <property type="entry name" value="XnlR_reg_dom"/>
</dbReference>
<feature type="signal peptide" evidence="6">
    <location>
        <begin position="1"/>
        <end position="22"/>
    </location>
</feature>
<evidence type="ECO:0000313" key="8">
    <source>
        <dbReference type="EMBL" id="KAL2071963.1"/>
    </source>
</evidence>
<feature type="domain" description="Zn(2)-C6 fungal-type" evidence="7">
    <location>
        <begin position="81"/>
        <end position="111"/>
    </location>
</feature>
<keyword evidence="2" id="KW-0479">Metal-binding</keyword>
<keyword evidence="6" id="KW-0732">Signal</keyword>
<comment type="caution">
    <text evidence="8">The sequence shown here is derived from an EMBL/GenBank/DDBJ whole genome shotgun (WGS) entry which is preliminary data.</text>
</comment>
<gene>
    <name evidence="8" type="ORF">VTL71DRAFT_11306</name>
</gene>
<evidence type="ECO:0000313" key="9">
    <source>
        <dbReference type="Proteomes" id="UP001595075"/>
    </source>
</evidence>
<organism evidence="8 9">
    <name type="scientific">Oculimacula yallundae</name>
    <dbReference type="NCBI Taxonomy" id="86028"/>
    <lineage>
        <taxon>Eukaryota</taxon>
        <taxon>Fungi</taxon>
        <taxon>Dikarya</taxon>
        <taxon>Ascomycota</taxon>
        <taxon>Pezizomycotina</taxon>
        <taxon>Leotiomycetes</taxon>
        <taxon>Helotiales</taxon>
        <taxon>Ploettnerulaceae</taxon>
        <taxon>Oculimacula</taxon>
    </lineage>
</organism>
<keyword evidence="9" id="KW-1185">Reference proteome</keyword>
<evidence type="ECO:0000256" key="3">
    <source>
        <dbReference type="ARBA" id="ARBA00023015"/>
    </source>
</evidence>
<dbReference type="PANTHER" id="PTHR47338:SF9">
    <property type="entry name" value="ZN(II)2CYS6 TRANSCRIPTION FACTOR (EUROFUNG)"/>
    <property type="match status" value="1"/>
</dbReference>